<dbReference type="InterPro" id="IPR011009">
    <property type="entry name" value="Kinase-like_dom_sf"/>
</dbReference>
<evidence type="ECO:0000256" key="1">
    <source>
        <dbReference type="ARBA" id="ARBA00004251"/>
    </source>
</evidence>
<dbReference type="FunFam" id="1.10.510.10:FF:000060">
    <property type="entry name" value="G-type lectin S-receptor-like serine/threonine-protein kinase"/>
    <property type="match status" value="1"/>
</dbReference>
<dbReference type="PANTHER" id="PTHR27002">
    <property type="entry name" value="RECEPTOR-LIKE SERINE/THREONINE-PROTEIN KINASE SD1-8"/>
    <property type="match status" value="1"/>
</dbReference>
<dbReference type="InterPro" id="IPR001480">
    <property type="entry name" value="Bulb-type_lectin_dom"/>
</dbReference>
<evidence type="ECO:0000256" key="13">
    <source>
        <dbReference type="ARBA" id="ARBA00048679"/>
    </source>
</evidence>
<evidence type="ECO:0000256" key="12">
    <source>
        <dbReference type="ARBA" id="ARBA00047899"/>
    </source>
</evidence>
<dbReference type="Pfam" id="PF00954">
    <property type="entry name" value="S_locus_glycop"/>
    <property type="match status" value="1"/>
</dbReference>
<keyword evidence="5 14" id="KW-0808">Transferase</keyword>
<evidence type="ECO:0000256" key="6">
    <source>
        <dbReference type="ARBA" id="ARBA00022729"/>
    </source>
</evidence>
<dbReference type="Proteomes" id="UP001418222">
    <property type="component" value="Unassembled WGS sequence"/>
</dbReference>
<reference evidence="22 23" key="1">
    <citation type="journal article" date="2022" name="Nat. Plants">
        <title>Genomes of leafy and leafless Platanthera orchids illuminate the evolution of mycoheterotrophy.</title>
        <authorList>
            <person name="Li M.H."/>
            <person name="Liu K.W."/>
            <person name="Li Z."/>
            <person name="Lu H.C."/>
            <person name="Ye Q.L."/>
            <person name="Zhang D."/>
            <person name="Wang J.Y."/>
            <person name="Li Y.F."/>
            <person name="Zhong Z.M."/>
            <person name="Liu X."/>
            <person name="Yu X."/>
            <person name="Liu D.K."/>
            <person name="Tu X.D."/>
            <person name="Liu B."/>
            <person name="Hao Y."/>
            <person name="Liao X.Y."/>
            <person name="Jiang Y.T."/>
            <person name="Sun W.H."/>
            <person name="Chen J."/>
            <person name="Chen Y.Q."/>
            <person name="Ai Y."/>
            <person name="Zhai J.W."/>
            <person name="Wu S.S."/>
            <person name="Zhou Z."/>
            <person name="Hsiao Y.Y."/>
            <person name="Wu W.L."/>
            <person name="Chen Y.Y."/>
            <person name="Lin Y.F."/>
            <person name="Hsu J.L."/>
            <person name="Li C.Y."/>
            <person name="Wang Z.W."/>
            <person name="Zhao X."/>
            <person name="Zhong W.Y."/>
            <person name="Ma X.K."/>
            <person name="Ma L."/>
            <person name="Huang J."/>
            <person name="Chen G.Z."/>
            <person name="Huang M.Z."/>
            <person name="Huang L."/>
            <person name="Peng D.H."/>
            <person name="Luo Y.B."/>
            <person name="Zou S.Q."/>
            <person name="Chen S.P."/>
            <person name="Lan S."/>
            <person name="Tsai W.C."/>
            <person name="Van de Peer Y."/>
            <person name="Liu Z.J."/>
        </authorList>
    </citation>
    <scope>NUCLEOTIDE SEQUENCE [LARGE SCALE GENOMIC DNA]</scope>
    <source>
        <strain evidence="22">Lor287</strain>
    </source>
</reference>
<keyword evidence="3 14" id="KW-0723">Serine/threonine-protein kinase</keyword>
<dbReference type="PIRSF" id="PIRSF000641">
    <property type="entry name" value="SRK"/>
    <property type="match status" value="1"/>
</dbReference>
<keyword evidence="7 14" id="KW-0547">Nucleotide-binding</keyword>
<dbReference type="SMART" id="SM00473">
    <property type="entry name" value="PAN_AP"/>
    <property type="match status" value="1"/>
</dbReference>
<evidence type="ECO:0000256" key="9">
    <source>
        <dbReference type="ARBA" id="ARBA00022840"/>
    </source>
</evidence>
<dbReference type="GO" id="GO:0051707">
    <property type="term" value="P:response to other organism"/>
    <property type="evidence" value="ECO:0007669"/>
    <property type="project" value="UniProtKB-ARBA"/>
</dbReference>
<dbReference type="InterPro" id="IPR000719">
    <property type="entry name" value="Prot_kinase_dom"/>
</dbReference>
<keyword evidence="16" id="KW-0812">Transmembrane</keyword>
<dbReference type="Gene3D" id="2.90.10.10">
    <property type="entry name" value="Bulb-type lectin domain"/>
    <property type="match status" value="1"/>
</dbReference>
<keyword evidence="11" id="KW-0325">Glycoprotein</keyword>
<feature type="transmembrane region" description="Helical" evidence="16">
    <location>
        <begin position="422"/>
        <end position="445"/>
    </location>
</feature>
<proteinExistence type="inferred from homology"/>
<comment type="similarity">
    <text evidence="14">Belongs to the protein kinase superfamily. Ser/Thr protein kinase family.</text>
</comment>
<protein>
    <recommendedName>
        <fullName evidence="14">Receptor-like serine/threonine-protein kinase</fullName>
        <ecNumber evidence="14">2.7.11.1</ecNumber>
    </recommendedName>
</protein>
<dbReference type="InterPro" id="IPR008271">
    <property type="entry name" value="Ser/Thr_kinase_AS"/>
</dbReference>
<dbReference type="GO" id="GO:0004674">
    <property type="term" value="F:protein serine/threonine kinase activity"/>
    <property type="evidence" value="ECO:0007669"/>
    <property type="project" value="UniProtKB-KW"/>
</dbReference>
<comment type="caution">
    <text evidence="22">The sequence shown here is derived from an EMBL/GenBank/DDBJ whole genome shotgun (WGS) entry which is preliminary data.</text>
</comment>
<evidence type="ECO:0000256" key="5">
    <source>
        <dbReference type="ARBA" id="ARBA00022679"/>
    </source>
</evidence>
<dbReference type="PANTHER" id="PTHR27002:SF932">
    <property type="entry name" value="RECEPTOR-LIKE SERINE_THREONINE-PROTEIN KINASE"/>
    <property type="match status" value="1"/>
</dbReference>
<evidence type="ECO:0000256" key="8">
    <source>
        <dbReference type="ARBA" id="ARBA00022777"/>
    </source>
</evidence>
<dbReference type="FunFam" id="3.30.200.20:FF:000195">
    <property type="entry name" value="G-type lectin S-receptor-like serine/threonine-protein kinase"/>
    <property type="match status" value="1"/>
</dbReference>
<dbReference type="SUPFAM" id="SSF56112">
    <property type="entry name" value="Protein kinase-like (PK-like)"/>
    <property type="match status" value="1"/>
</dbReference>
<dbReference type="PROSITE" id="PS50011">
    <property type="entry name" value="PROTEIN_KINASE_DOM"/>
    <property type="match status" value="1"/>
</dbReference>
<dbReference type="PROSITE" id="PS00108">
    <property type="entry name" value="PROTEIN_KINASE_ST"/>
    <property type="match status" value="1"/>
</dbReference>
<keyword evidence="6 17" id="KW-0732">Signal</keyword>
<dbReference type="FunFam" id="2.90.10.10:FF:000001">
    <property type="entry name" value="G-type lectin S-receptor-like serine/threonine-protein kinase"/>
    <property type="match status" value="1"/>
</dbReference>
<evidence type="ECO:0000259" key="19">
    <source>
        <dbReference type="PROSITE" id="PS50026"/>
    </source>
</evidence>
<dbReference type="PROSITE" id="PS50026">
    <property type="entry name" value="EGF_3"/>
    <property type="match status" value="1"/>
</dbReference>
<dbReference type="GO" id="GO:0005524">
    <property type="term" value="F:ATP binding"/>
    <property type="evidence" value="ECO:0007669"/>
    <property type="project" value="UniProtKB-KW"/>
</dbReference>
<evidence type="ECO:0000256" key="16">
    <source>
        <dbReference type="SAM" id="Phobius"/>
    </source>
</evidence>
<dbReference type="InterPro" id="IPR001245">
    <property type="entry name" value="Ser-Thr/Tyr_kinase_cat_dom"/>
</dbReference>
<dbReference type="CDD" id="cd14066">
    <property type="entry name" value="STKc_IRAK"/>
    <property type="match status" value="1"/>
</dbReference>
<keyword evidence="16" id="KW-1133">Transmembrane helix</keyword>
<keyword evidence="4 15" id="KW-0245">EGF-like domain</keyword>
<evidence type="ECO:0000256" key="2">
    <source>
        <dbReference type="ARBA" id="ARBA00022475"/>
    </source>
</evidence>
<dbReference type="PROSITE" id="PS50927">
    <property type="entry name" value="BULB_LECTIN"/>
    <property type="match status" value="1"/>
</dbReference>
<keyword evidence="2" id="KW-1003">Cell membrane</keyword>
<evidence type="ECO:0000256" key="7">
    <source>
        <dbReference type="ARBA" id="ARBA00022741"/>
    </source>
</evidence>
<evidence type="ECO:0000256" key="11">
    <source>
        <dbReference type="ARBA" id="ARBA00023180"/>
    </source>
</evidence>
<dbReference type="Pfam" id="PF07714">
    <property type="entry name" value="PK_Tyr_Ser-Thr"/>
    <property type="match status" value="1"/>
</dbReference>
<dbReference type="EC" id="2.7.11.1" evidence="14"/>
<dbReference type="Gene3D" id="3.30.200.20">
    <property type="entry name" value="Phosphorylase Kinase, domain 1"/>
    <property type="match status" value="1"/>
</dbReference>
<feature type="chain" id="PRO_5043014687" description="Receptor-like serine/threonine-protein kinase" evidence="17">
    <location>
        <begin position="18"/>
        <end position="826"/>
    </location>
</feature>
<comment type="catalytic activity">
    <reaction evidence="12 14">
        <text>L-threonyl-[protein] + ATP = O-phospho-L-threonyl-[protein] + ADP + H(+)</text>
        <dbReference type="Rhea" id="RHEA:46608"/>
        <dbReference type="Rhea" id="RHEA-COMP:11060"/>
        <dbReference type="Rhea" id="RHEA-COMP:11605"/>
        <dbReference type="ChEBI" id="CHEBI:15378"/>
        <dbReference type="ChEBI" id="CHEBI:30013"/>
        <dbReference type="ChEBI" id="CHEBI:30616"/>
        <dbReference type="ChEBI" id="CHEBI:61977"/>
        <dbReference type="ChEBI" id="CHEBI:456216"/>
        <dbReference type="EC" id="2.7.11.1"/>
    </reaction>
</comment>
<dbReference type="InterPro" id="IPR000742">
    <property type="entry name" value="EGF"/>
</dbReference>
<keyword evidence="23" id="KW-1185">Reference proteome</keyword>
<evidence type="ECO:0000256" key="15">
    <source>
        <dbReference type="PROSITE-ProRule" id="PRU00076"/>
    </source>
</evidence>
<feature type="domain" description="Protein kinase" evidence="18">
    <location>
        <begin position="509"/>
        <end position="796"/>
    </location>
</feature>
<feature type="domain" description="Apple" evidence="21">
    <location>
        <begin position="327"/>
        <end position="411"/>
    </location>
</feature>
<dbReference type="SMART" id="SM00108">
    <property type="entry name" value="B_lectin"/>
    <property type="match status" value="1"/>
</dbReference>
<dbReference type="PROSITE" id="PS50948">
    <property type="entry name" value="PAN"/>
    <property type="match status" value="1"/>
</dbReference>
<evidence type="ECO:0000256" key="4">
    <source>
        <dbReference type="ARBA" id="ARBA00022536"/>
    </source>
</evidence>
<comment type="subcellular location">
    <subcellularLocation>
        <location evidence="1">Cell membrane</location>
        <topology evidence="1">Single-pass type I membrane protein</topology>
    </subcellularLocation>
</comment>
<keyword evidence="8 14" id="KW-0418">Kinase</keyword>
<evidence type="ECO:0000259" key="20">
    <source>
        <dbReference type="PROSITE" id="PS50927"/>
    </source>
</evidence>
<feature type="disulfide bond" evidence="15">
    <location>
        <begin position="289"/>
        <end position="306"/>
    </location>
</feature>
<dbReference type="PROSITE" id="PS01186">
    <property type="entry name" value="EGF_2"/>
    <property type="match status" value="1"/>
</dbReference>
<dbReference type="InterPro" id="IPR003609">
    <property type="entry name" value="Pan_app"/>
</dbReference>
<organism evidence="22 23">
    <name type="scientific">Platanthera zijinensis</name>
    <dbReference type="NCBI Taxonomy" id="2320716"/>
    <lineage>
        <taxon>Eukaryota</taxon>
        <taxon>Viridiplantae</taxon>
        <taxon>Streptophyta</taxon>
        <taxon>Embryophyta</taxon>
        <taxon>Tracheophyta</taxon>
        <taxon>Spermatophyta</taxon>
        <taxon>Magnoliopsida</taxon>
        <taxon>Liliopsida</taxon>
        <taxon>Asparagales</taxon>
        <taxon>Orchidaceae</taxon>
        <taxon>Orchidoideae</taxon>
        <taxon>Orchideae</taxon>
        <taxon>Orchidinae</taxon>
        <taxon>Platanthera</taxon>
    </lineage>
</organism>
<evidence type="ECO:0000256" key="17">
    <source>
        <dbReference type="SAM" id="SignalP"/>
    </source>
</evidence>
<name>A0AAP0BWI2_9ASPA</name>
<comment type="catalytic activity">
    <reaction evidence="13 14">
        <text>L-seryl-[protein] + ATP = O-phospho-L-seryl-[protein] + ADP + H(+)</text>
        <dbReference type="Rhea" id="RHEA:17989"/>
        <dbReference type="Rhea" id="RHEA-COMP:9863"/>
        <dbReference type="Rhea" id="RHEA-COMP:11604"/>
        <dbReference type="ChEBI" id="CHEBI:15378"/>
        <dbReference type="ChEBI" id="CHEBI:29999"/>
        <dbReference type="ChEBI" id="CHEBI:30616"/>
        <dbReference type="ChEBI" id="CHEBI:83421"/>
        <dbReference type="ChEBI" id="CHEBI:456216"/>
        <dbReference type="EC" id="2.7.11.1"/>
    </reaction>
</comment>
<dbReference type="InterPro" id="IPR024171">
    <property type="entry name" value="SRK-like_kinase"/>
</dbReference>
<keyword evidence="9 14" id="KW-0067">ATP-binding</keyword>
<dbReference type="CDD" id="cd00028">
    <property type="entry name" value="B_lectin"/>
    <property type="match status" value="1"/>
</dbReference>
<keyword evidence="10 15" id="KW-1015">Disulfide bond</keyword>
<feature type="domain" description="Bulb-type lectin" evidence="20">
    <location>
        <begin position="25"/>
        <end position="146"/>
    </location>
</feature>
<evidence type="ECO:0000256" key="3">
    <source>
        <dbReference type="ARBA" id="ARBA00022527"/>
    </source>
</evidence>
<gene>
    <name evidence="22" type="primary">B120</name>
    <name evidence="22" type="ORF">KSP39_PZI003315</name>
</gene>
<dbReference type="Pfam" id="PF08276">
    <property type="entry name" value="PAN_2"/>
    <property type="match status" value="1"/>
</dbReference>
<feature type="domain" description="EGF-like" evidence="19">
    <location>
        <begin position="279"/>
        <end position="320"/>
    </location>
</feature>
<evidence type="ECO:0000256" key="14">
    <source>
        <dbReference type="PIRNR" id="PIRNR000641"/>
    </source>
</evidence>
<dbReference type="InterPro" id="IPR000858">
    <property type="entry name" value="S_locus_glycoprot_dom"/>
</dbReference>
<dbReference type="AlphaFoldDB" id="A0AAP0BWI2"/>
<keyword evidence="16" id="KW-0472">Membrane</keyword>
<dbReference type="EMBL" id="JBBWWQ010000003">
    <property type="protein sequence ID" value="KAK8952068.1"/>
    <property type="molecule type" value="Genomic_DNA"/>
</dbReference>
<comment type="caution">
    <text evidence="15">Lacks conserved residue(s) required for the propagation of feature annotation.</text>
</comment>
<dbReference type="GO" id="GO:0005886">
    <property type="term" value="C:plasma membrane"/>
    <property type="evidence" value="ECO:0007669"/>
    <property type="project" value="UniProtKB-SubCell"/>
</dbReference>
<evidence type="ECO:0000256" key="10">
    <source>
        <dbReference type="ARBA" id="ARBA00023157"/>
    </source>
</evidence>
<evidence type="ECO:0000313" key="23">
    <source>
        <dbReference type="Proteomes" id="UP001418222"/>
    </source>
</evidence>
<dbReference type="Gene3D" id="1.10.510.10">
    <property type="entry name" value="Transferase(Phosphotransferase) domain 1"/>
    <property type="match status" value="1"/>
</dbReference>
<evidence type="ECO:0000313" key="22">
    <source>
        <dbReference type="EMBL" id="KAK8952068.1"/>
    </source>
</evidence>
<feature type="signal peptide" evidence="17">
    <location>
        <begin position="1"/>
        <end position="17"/>
    </location>
</feature>
<accession>A0AAP0BWI2</accession>
<dbReference type="SUPFAM" id="SSF51110">
    <property type="entry name" value="alpha-D-mannose-specific plant lectins"/>
    <property type="match status" value="1"/>
</dbReference>
<dbReference type="GO" id="GO:0048544">
    <property type="term" value="P:recognition of pollen"/>
    <property type="evidence" value="ECO:0007669"/>
    <property type="project" value="InterPro"/>
</dbReference>
<sequence>MGCFDHLYAFLFSLTAALPLLSLATTSVVPGSPLTDGVTIVSPGGVFELGFFSPGRSTNRYIGIWYHNFSASTVVWVANRDAPVPDTSGSLSISGDGNLVVLDGRSRVLWSSDVFLPAENSTAQLLDTGNLVLRNSGGIAWQSFDCPTDTYLPGMKVGLDLRTNVNHLFTSWKSTDDPAPGNFSMGMNPDRSTQIFIWGNGKPLWRSGRWNGQIFMGVEGVLPEYIYGFRLSNFQMEGVMYFYFNSNSTQRYVLTSSGIDRQLLWQNDTNVWKEIWAQPTTQCEVYNRCGANASCTDTENGSAPDCSCLKGFVPSSGGCVRRAALNCGTNRSQAGSEPDRFYQMQGLKLPDFSDWDSASANASQCEGSCLANCSCNAYSFVTGIGCLIWGRELSDIHVFDDGGNDFYLRLAASEFVDKKSTVSLFLILVISIPTLAGLVLIWLLWMTRRKIRALFNQPKRDHEESAKGNDGVETETGFSSMLAEDAGNGKGPEWTIFTVEAVLAATKDFSSSNLLGQGGFGPVYKGLLPEGQEIAVKRLSKGSGQGMEEFKNEVILIAKLQHRNLVKLLGFCAQRDDKMLIYEYMPNKSLDVFLFDRSKKRVLDWSTRCSIVEGIARGLLYLHRDSRLRIIHRDLKASNILLDAGMNPKISDFGMARIFGNTDGNETATKRVVGTYGYMSPEYAMQGLFSVKSDVYSFGVLILEIVSGERNSTYQHPLLSLNLIAYAWKLWNEDNVIEFVDPTIRDSCLPNHVSRCVHVGLWCVQDRASERPTTATVIAMLEGGTVDLPNPRQPTFAFERGARVNDLTDLRYISGNSLAFTILSGR</sequence>
<dbReference type="CDD" id="cd01098">
    <property type="entry name" value="PAN_AP_plant"/>
    <property type="match status" value="1"/>
</dbReference>
<dbReference type="Pfam" id="PF01453">
    <property type="entry name" value="B_lectin"/>
    <property type="match status" value="1"/>
</dbReference>
<dbReference type="InterPro" id="IPR036426">
    <property type="entry name" value="Bulb-type_lectin_dom_sf"/>
</dbReference>
<evidence type="ECO:0000259" key="21">
    <source>
        <dbReference type="PROSITE" id="PS50948"/>
    </source>
</evidence>
<dbReference type="SMART" id="SM00220">
    <property type="entry name" value="S_TKc"/>
    <property type="match status" value="1"/>
</dbReference>
<evidence type="ECO:0000259" key="18">
    <source>
        <dbReference type="PROSITE" id="PS50011"/>
    </source>
</evidence>